<evidence type="ECO:0000259" key="2">
    <source>
        <dbReference type="Pfam" id="PF24855"/>
    </source>
</evidence>
<evidence type="ECO:0000313" key="4">
    <source>
        <dbReference type="Proteomes" id="UP001138500"/>
    </source>
</evidence>
<dbReference type="InterPro" id="IPR056146">
    <property type="entry name" value="DUF7729"/>
</dbReference>
<accession>A0A9W7W3T7</accession>
<name>A0A9W7W3T7_9PEZI</name>
<dbReference type="PANTHER" id="PTHR39460">
    <property type="entry name" value="EXPRESSED PROTEIN"/>
    <property type="match status" value="1"/>
</dbReference>
<gene>
    <name evidence="3" type="ORF">Tdes44962_MAKER09104</name>
</gene>
<protein>
    <recommendedName>
        <fullName evidence="2">DUF7729 domain-containing protein</fullName>
    </recommendedName>
</protein>
<dbReference type="AlphaFoldDB" id="A0A9W7W3T7"/>
<dbReference type="Proteomes" id="UP001138500">
    <property type="component" value="Unassembled WGS sequence"/>
</dbReference>
<reference evidence="3 4" key="1">
    <citation type="journal article" date="2018" name="IMA Fungus">
        <title>IMA Genome-F 10: Nine draft genome sequences of Claviceps purpurea s.lat., including C. arundinis, C. humidiphila, and C. cf. spartinae, pseudomolecules for the pitch canker pathogen Fusarium circinatum, draft genome of Davidsoniella eucalypti, Grosmannia galeiformis, Quambalaria eucalypti, and Teratosphaeria destructans.</title>
        <authorList>
            <person name="Wingfield B.D."/>
            <person name="Liu M."/>
            <person name="Nguyen H.D."/>
            <person name="Lane F.A."/>
            <person name="Morgan S.W."/>
            <person name="De Vos L."/>
            <person name="Wilken P.M."/>
            <person name="Duong T.A."/>
            <person name="Aylward J."/>
            <person name="Coetzee M.P."/>
            <person name="Dadej K."/>
            <person name="De Beer Z.W."/>
            <person name="Findlay W."/>
            <person name="Havenga M."/>
            <person name="Kolarik M."/>
            <person name="Menzies J.G."/>
            <person name="Naidoo K."/>
            <person name="Pochopski O."/>
            <person name="Shoukouhi P."/>
            <person name="Santana Q.C."/>
            <person name="Seifert K.A."/>
            <person name="Soal N."/>
            <person name="Steenkamp E.T."/>
            <person name="Tatham C.T."/>
            <person name="van der Nest M.A."/>
            <person name="Wingfield M.J."/>
        </authorList>
    </citation>
    <scope>NUCLEOTIDE SEQUENCE [LARGE SCALE GENOMIC DNA]</scope>
    <source>
        <strain evidence="3">CMW44962</strain>
    </source>
</reference>
<evidence type="ECO:0000256" key="1">
    <source>
        <dbReference type="SAM" id="MobiDB-lite"/>
    </source>
</evidence>
<dbReference type="OrthoDB" id="2564812at2759"/>
<dbReference type="Pfam" id="PF24855">
    <property type="entry name" value="DUF7729"/>
    <property type="match status" value="1"/>
</dbReference>
<reference evidence="3 4" key="2">
    <citation type="journal article" date="2021" name="Curr. Genet.">
        <title>Genetic response to nitrogen starvation in the aggressive Eucalyptus foliar pathogen Teratosphaeria destructans.</title>
        <authorList>
            <person name="Havenga M."/>
            <person name="Wingfield B.D."/>
            <person name="Wingfield M.J."/>
            <person name="Dreyer L.L."/>
            <person name="Roets F."/>
            <person name="Aylward J."/>
        </authorList>
    </citation>
    <scope>NUCLEOTIDE SEQUENCE [LARGE SCALE GENOMIC DNA]</scope>
    <source>
        <strain evidence="3">CMW44962</strain>
    </source>
</reference>
<evidence type="ECO:0000313" key="3">
    <source>
        <dbReference type="EMBL" id="KAH9829615.1"/>
    </source>
</evidence>
<feature type="domain" description="DUF7729" evidence="2">
    <location>
        <begin position="226"/>
        <end position="418"/>
    </location>
</feature>
<feature type="compositionally biased region" description="Low complexity" evidence="1">
    <location>
        <begin position="191"/>
        <end position="206"/>
    </location>
</feature>
<dbReference type="EMBL" id="RIBY02001346">
    <property type="protein sequence ID" value="KAH9829615.1"/>
    <property type="molecule type" value="Genomic_DNA"/>
</dbReference>
<organism evidence="3 4">
    <name type="scientific">Teratosphaeria destructans</name>
    <dbReference type="NCBI Taxonomy" id="418781"/>
    <lineage>
        <taxon>Eukaryota</taxon>
        <taxon>Fungi</taxon>
        <taxon>Dikarya</taxon>
        <taxon>Ascomycota</taxon>
        <taxon>Pezizomycotina</taxon>
        <taxon>Dothideomycetes</taxon>
        <taxon>Dothideomycetidae</taxon>
        <taxon>Mycosphaerellales</taxon>
        <taxon>Teratosphaeriaceae</taxon>
        <taxon>Teratosphaeria</taxon>
    </lineage>
</organism>
<comment type="caution">
    <text evidence="3">The sequence shown here is derived from an EMBL/GenBank/DDBJ whole genome shotgun (WGS) entry which is preliminary data.</text>
</comment>
<feature type="region of interest" description="Disordered" evidence="1">
    <location>
        <begin position="186"/>
        <end position="206"/>
    </location>
</feature>
<feature type="non-terminal residue" evidence="3">
    <location>
        <position position="1"/>
    </location>
</feature>
<dbReference type="PANTHER" id="PTHR39460:SF1">
    <property type="entry name" value="C6 TRANSCRIPTION FACTOR"/>
    <property type="match status" value="1"/>
</dbReference>
<keyword evidence="4" id="KW-1185">Reference proteome</keyword>
<sequence length="443" mass="47823">RDCLTIEAQPKRDALTITTCHAKIRPFPTRNGAMILSPERQLQQQRHPTRALSSCKASDTATACVAAQRTRTRTHAPACWNEATNARCNDASRPCPARRVACIAIKDSRPGSTDRRLSTWLPMINARWLALFVVCFLMCCGRGVRAEKPRGRYAAVASPWYLEDNAELVFDRSEAPAKPMIFHEKRQEGNPTTVTPPTSSAPDGAVATTSSTVETIATASSSSTALPQPFDTNLVLSNFTQPSCPAFFQSFLSNDTFKECLPFSSPLLLSQVLNASCSADFGTCSSIMSSLAVRIKQNSKCGADYQLRNPNVLQAYNALIAYEPLYHAGCARDQTSGDWCFSKAILNASAPSSSYVYYLPLGVGLPAGSKPTCDECLRSTMNIFASGATNRSTPITSEYSAAAKFIDEACGSQFVQASVSGACAPRMSVVLTTVIALFWALLA</sequence>
<proteinExistence type="predicted"/>